<comment type="similarity">
    <text evidence="10">Belongs to the monovalent cation:proton antiporter 1 (CPA1) transporter (TC 2.A.36) family.</text>
</comment>
<feature type="transmembrane region" description="Helical" evidence="10">
    <location>
        <begin position="180"/>
        <end position="200"/>
    </location>
</feature>
<feature type="transmembrane region" description="Helical" evidence="10">
    <location>
        <begin position="52"/>
        <end position="74"/>
    </location>
</feature>
<evidence type="ECO:0000256" key="3">
    <source>
        <dbReference type="ARBA" id="ARBA00022475"/>
    </source>
</evidence>
<feature type="transmembrane region" description="Helical" evidence="10">
    <location>
        <begin position="266"/>
        <end position="284"/>
    </location>
</feature>
<feature type="transmembrane region" description="Helical" evidence="10">
    <location>
        <begin position="373"/>
        <end position="393"/>
    </location>
</feature>
<dbReference type="RefSeq" id="WP_230738242.1">
    <property type="nucleotide sequence ID" value="NZ_JAJNDB010000005.1"/>
</dbReference>
<feature type="transmembrane region" description="Helical" evidence="10">
    <location>
        <begin position="81"/>
        <end position="104"/>
    </location>
</feature>
<evidence type="ECO:0000256" key="5">
    <source>
        <dbReference type="ARBA" id="ARBA00022989"/>
    </source>
</evidence>
<keyword evidence="4 10" id="KW-0812">Transmembrane</keyword>
<name>A0ABS8PCW6_9PSEU</name>
<keyword evidence="6 10" id="KW-0915">Sodium</keyword>
<sequence>MVAAVVGLVVVTAAVRAGARKTGVPDPVALLVVGIGASWIPGLPDYRIDPELVLVVMLPVLLYCAAFAASLPAFRIHLRPILLLSVGLTIVSALAAGAIAAAVVPGLGLAAGVALGAVVAPPDAVAATAIARNIRLPRRVVALLEGESLFNDAAALTVLSVAVIAVDTGTLSFPAAAGRFLLVSLGGLAIGAVVALAVGWVRARVLHPYTDVVVFLVTPFLAYLPADAVGASGLVAVVVTGLYLGHRSTTIMEPAARVVTGSVRTAVSYLLEGMVFLLVGLQLREVLTGIGANPPGVVIGATAAVVGTLLVVRFAWVALTEQAFATLLRRRHASWSESTLTAWAGMRGAVSLAAVLTLPLALPDGRAFPQRDLIVFVTFVVILVTLLGQGLSLPTLARHLPGAIGEQEQDARQEARARRAAADAALECLEHIDHDEPGRHEVVDQLRRRAHNRRLAADEALRAAGGTAQDPVSPGILGAAESDGGGSDDASADGVGARSGAGAHCEPPRPDVANAAADEPARETYRRYGQAMLVAERSRLLALRDAGKLSEDAFGRIQRELDLEQAALTVR</sequence>
<dbReference type="Gene3D" id="6.10.140.1330">
    <property type="match status" value="1"/>
</dbReference>
<feature type="domain" description="Cation/H+ exchanger transmembrane" evidence="12">
    <location>
        <begin position="10"/>
        <end position="397"/>
    </location>
</feature>
<dbReference type="NCBIfam" id="TIGR00831">
    <property type="entry name" value="a_cpa1"/>
    <property type="match status" value="1"/>
</dbReference>
<dbReference type="PANTHER" id="PTHR10110">
    <property type="entry name" value="SODIUM/HYDROGEN EXCHANGER"/>
    <property type="match status" value="1"/>
</dbReference>
<evidence type="ECO:0000256" key="7">
    <source>
        <dbReference type="ARBA" id="ARBA00023065"/>
    </source>
</evidence>
<evidence type="ECO:0000256" key="9">
    <source>
        <dbReference type="ARBA" id="ARBA00023201"/>
    </source>
</evidence>
<dbReference type="InterPro" id="IPR018422">
    <property type="entry name" value="Cation/H_exchanger_CPA1"/>
</dbReference>
<accession>A0ABS8PCW6</accession>
<evidence type="ECO:0000256" key="11">
    <source>
        <dbReference type="SAM" id="MobiDB-lite"/>
    </source>
</evidence>
<keyword evidence="14" id="KW-1185">Reference proteome</keyword>
<dbReference type="EMBL" id="JAJNDB010000005">
    <property type="protein sequence ID" value="MCD2196112.1"/>
    <property type="molecule type" value="Genomic_DNA"/>
</dbReference>
<dbReference type="Pfam" id="PF00999">
    <property type="entry name" value="Na_H_Exchanger"/>
    <property type="match status" value="1"/>
</dbReference>
<comment type="function">
    <text evidence="10">Na(+)/H(+) antiporter that extrudes sodium in exchange for external protons.</text>
</comment>
<feature type="transmembrane region" description="Helical" evidence="10">
    <location>
        <begin position="220"/>
        <end position="245"/>
    </location>
</feature>
<evidence type="ECO:0000256" key="10">
    <source>
        <dbReference type="RuleBase" id="RU366002"/>
    </source>
</evidence>
<evidence type="ECO:0000256" key="6">
    <source>
        <dbReference type="ARBA" id="ARBA00023053"/>
    </source>
</evidence>
<evidence type="ECO:0000256" key="4">
    <source>
        <dbReference type="ARBA" id="ARBA00022692"/>
    </source>
</evidence>
<comment type="subcellular location">
    <subcellularLocation>
        <location evidence="1 10">Cell membrane</location>
        <topology evidence="1 10">Multi-pass membrane protein</topology>
    </subcellularLocation>
</comment>
<reference evidence="13 14" key="1">
    <citation type="submission" date="2021-11" db="EMBL/GenBank/DDBJ databases">
        <title>Draft genome sequence of Actinomycetospora sp. SF1 isolated from the rhizosphere soil.</title>
        <authorList>
            <person name="Duangmal K."/>
            <person name="Chantavorakit T."/>
        </authorList>
    </citation>
    <scope>NUCLEOTIDE SEQUENCE [LARGE SCALE GENOMIC DNA]</scope>
    <source>
        <strain evidence="13 14">TBRC 5722</strain>
    </source>
</reference>
<keyword evidence="2 10" id="KW-0813">Transport</keyword>
<evidence type="ECO:0000256" key="1">
    <source>
        <dbReference type="ARBA" id="ARBA00004651"/>
    </source>
</evidence>
<evidence type="ECO:0000256" key="8">
    <source>
        <dbReference type="ARBA" id="ARBA00023136"/>
    </source>
</evidence>
<comment type="caution">
    <text evidence="13">The sequence shown here is derived from an EMBL/GenBank/DDBJ whole genome shotgun (WGS) entry which is preliminary data.</text>
</comment>
<keyword evidence="10" id="KW-0050">Antiport</keyword>
<keyword evidence="8 10" id="KW-0472">Membrane</keyword>
<proteinExistence type="inferred from homology"/>
<organism evidence="13 14">
    <name type="scientific">Actinomycetospora endophytica</name>
    <dbReference type="NCBI Taxonomy" id="2291215"/>
    <lineage>
        <taxon>Bacteria</taxon>
        <taxon>Bacillati</taxon>
        <taxon>Actinomycetota</taxon>
        <taxon>Actinomycetes</taxon>
        <taxon>Pseudonocardiales</taxon>
        <taxon>Pseudonocardiaceae</taxon>
        <taxon>Actinomycetospora</taxon>
    </lineage>
</organism>
<evidence type="ECO:0000313" key="14">
    <source>
        <dbReference type="Proteomes" id="UP001199469"/>
    </source>
</evidence>
<dbReference type="Proteomes" id="UP001199469">
    <property type="component" value="Unassembled WGS sequence"/>
</dbReference>
<gene>
    <name evidence="13" type="ORF">LQ327_22320</name>
</gene>
<protein>
    <submittedName>
        <fullName evidence="13">Na+/H+ antiporter</fullName>
    </submittedName>
</protein>
<feature type="transmembrane region" description="Helical" evidence="10">
    <location>
        <begin position="296"/>
        <end position="319"/>
    </location>
</feature>
<keyword evidence="7 10" id="KW-0406">Ion transport</keyword>
<keyword evidence="3 10" id="KW-1003">Cell membrane</keyword>
<feature type="region of interest" description="Disordered" evidence="11">
    <location>
        <begin position="462"/>
        <end position="521"/>
    </location>
</feature>
<dbReference type="InterPro" id="IPR004705">
    <property type="entry name" value="Cation/H_exchanger_CPA1_bac"/>
</dbReference>
<dbReference type="InterPro" id="IPR006153">
    <property type="entry name" value="Cation/H_exchanger_TM"/>
</dbReference>
<evidence type="ECO:0000256" key="2">
    <source>
        <dbReference type="ARBA" id="ARBA00022448"/>
    </source>
</evidence>
<dbReference type="PANTHER" id="PTHR10110:SF86">
    <property type="entry name" value="SODIUM_HYDROGEN EXCHANGER 7"/>
    <property type="match status" value="1"/>
</dbReference>
<evidence type="ECO:0000259" key="12">
    <source>
        <dbReference type="Pfam" id="PF00999"/>
    </source>
</evidence>
<feature type="compositionally biased region" description="Low complexity" evidence="11">
    <location>
        <begin position="478"/>
        <end position="503"/>
    </location>
</feature>
<comment type="caution">
    <text evidence="10">Lacks conserved residue(s) required for the propagation of feature annotation.</text>
</comment>
<evidence type="ECO:0000313" key="13">
    <source>
        <dbReference type="EMBL" id="MCD2196112.1"/>
    </source>
</evidence>
<keyword evidence="9 10" id="KW-0739">Sodium transport</keyword>
<keyword evidence="5 10" id="KW-1133">Transmembrane helix</keyword>